<feature type="signal peptide" evidence="2">
    <location>
        <begin position="1"/>
        <end position="31"/>
    </location>
</feature>
<evidence type="ECO:0000256" key="2">
    <source>
        <dbReference type="SAM" id="SignalP"/>
    </source>
</evidence>
<keyword evidence="1" id="KW-0472">Membrane</keyword>
<dbReference type="Proteomes" id="UP000221168">
    <property type="component" value="Unassembled WGS sequence"/>
</dbReference>
<dbReference type="AlphaFoldDB" id="A0A2G1QNB4"/>
<sequence>MERCIPTFHRVSLTGAGAVVLLAASSASCHAGVARAARAGTLGDHNALLAMLGLAILALLPLWVAAMWFPGRHGTTAASRHGGRTATLLADWFAWCVPVLILLATGAMVWVLISGPEHVPAPGAAFLSQQAAPAGN</sequence>
<dbReference type="PROSITE" id="PS51257">
    <property type="entry name" value="PROKAR_LIPOPROTEIN"/>
    <property type="match status" value="1"/>
</dbReference>
<keyword evidence="2" id="KW-0732">Signal</keyword>
<dbReference type="EMBL" id="PDVP01000005">
    <property type="protein sequence ID" value="PHP66969.1"/>
    <property type="molecule type" value="Genomic_DNA"/>
</dbReference>
<feature type="transmembrane region" description="Helical" evidence="1">
    <location>
        <begin position="47"/>
        <end position="71"/>
    </location>
</feature>
<comment type="caution">
    <text evidence="3">The sequence shown here is derived from an EMBL/GenBank/DDBJ whole genome shotgun (WGS) entry which is preliminary data.</text>
</comment>
<name>A0A2G1QNB4_9HYPH</name>
<reference evidence="3 4" key="1">
    <citation type="submission" date="2017-10" db="EMBL/GenBank/DDBJ databases">
        <title>Sedimentibacterium mangrovi gen. nov., sp. nov., a novel member of family Phyllobacteriacea isolated from mangrove sediment.</title>
        <authorList>
            <person name="Liao H."/>
            <person name="Tian Y."/>
        </authorList>
    </citation>
    <scope>NUCLEOTIDE SEQUENCE [LARGE SCALE GENOMIC DNA]</scope>
    <source>
        <strain evidence="3 4">X9-2-2</strain>
    </source>
</reference>
<accession>A0A2G1QNB4</accession>
<proteinExistence type="predicted"/>
<keyword evidence="4" id="KW-1185">Reference proteome</keyword>
<evidence type="ECO:0000256" key="1">
    <source>
        <dbReference type="SAM" id="Phobius"/>
    </source>
</evidence>
<organism evidence="3 4">
    <name type="scientific">Zhengella mangrovi</name>
    <dbReference type="NCBI Taxonomy" id="1982044"/>
    <lineage>
        <taxon>Bacteria</taxon>
        <taxon>Pseudomonadati</taxon>
        <taxon>Pseudomonadota</taxon>
        <taxon>Alphaproteobacteria</taxon>
        <taxon>Hyphomicrobiales</taxon>
        <taxon>Notoacmeibacteraceae</taxon>
        <taxon>Zhengella</taxon>
    </lineage>
</organism>
<keyword evidence="1" id="KW-0812">Transmembrane</keyword>
<protein>
    <submittedName>
        <fullName evidence="3">Uncharacterized protein</fullName>
    </submittedName>
</protein>
<feature type="chain" id="PRO_5013659533" evidence="2">
    <location>
        <begin position="32"/>
        <end position="136"/>
    </location>
</feature>
<keyword evidence="1" id="KW-1133">Transmembrane helix</keyword>
<evidence type="ECO:0000313" key="4">
    <source>
        <dbReference type="Proteomes" id="UP000221168"/>
    </source>
</evidence>
<gene>
    <name evidence="3" type="ORF">CSC94_10445</name>
</gene>
<evidence type="ECO:0000313" key="3">
    <source>
        <dbReference type="EMBL" id="PHP66969.1"/>
    </source>
</evidence>
<feature type="transmembrane region" description="Helical" evidence="1">
    <location>
        <begin position="92"/>
        <end position="113"/>
    </location>
</feature>